<dbReference type="Pfam" id="PF13618">
    <property type="entry name" value="Gluconate_2-dh3"/>
    <property type="match status" value="1"/>
</dbReference>
<comment type="caution">
    <text evidence="1">The sequence shown here is derived from an EMBL/GenBank/DDBJ whole genome shotgun (WGS) entry which is preliminary data.</text>
</comment>
<keyword evidence="2" id="KW-1185">Reference proteome</keyword>
<sequence length="199" mass="22343">MPNPFSDPSAPPRAAAKAGLLRRRDFLRGSLATGLLLSSASLLAAEKALTSLRQRDPWLTLDSVQQQLLPSDGNGPGARELNALSYLYAVTEQPQLDADSKQFIFDGVGWLNDLAKQHHQRPFSQLNDQQQRQLIDTVNRSQAGQNWLANQLNYLFEALLSSPVYGGNVDQQGWRWLQHSGGFPQPDPAHTWYQLERRR</sequence>
<accession>A0A3N2E0J6</accession>
<dbReference type="Proteomes" id="UP000275394">
    <property type="component" value="Unassembled WGS sequence"/>
</dbReference>
<organism evidence="1 2">
    <name type="scientific">Sinobacterium caligoides</name>
    <dbReference type="NCBI Taxonomy" id="933926"/>
    <lineage>
        <taxon>Bacteria</taxon>
        <taxon>Pseudomonadati</taxon>
        <taxon>Pseudomonadota</taxon>
        <taxon>Gammaproteobacteria</taxon>
        <taxon>Cellvibrionales</taxon>
        <taxon>Spongiibacteraceae</taxon>
        <taxon>Sinobacterium</taxon>
    </lineage>
</organism>
<dbReference type="PROSITE" id="PS51318">
    <property type="entry name" value="TAT"/>
    <property type="match status" value="1"/>
</dbReference>
<proteinExistence type="predicted"/>
<dbReference type="InterPro" id="IPR006311">
    <property type="entry name" value="TAT_signal"/>
</dbReference>
<protein>
    <submittedName>
        <fullName evidence="1">Gluconate 2-dehydrogenase gamma chain</fullName>
    </submittedName>
</protein>
<dbReference type="AlphaFoldDB" id="A0A3N2E0J6"/>
<dbReference type="EMBL" id="RKHR01000003">
    <property type="protein sequence ID" value="ROS05630.1"/>
    <property type="molecule type" value="Genomic_DNA"/>
</dbReference>
<name>A0A3N2E0J6_9GAMM</name>
<evidence type="ECO:0000313" key="1">
    <source>
        <dbReference type="EMBL" id="ROS05630.1"/>
    </source>
</evidence>
<dbReference type="OrthoDB" id="6259504at2"/>
<gene>
    <name evidence="1" type="ORF">EDC56_1176</name>
</gene>
<reference evidence="1 2" key="1">
    <citation type="submission" date="2018-11" db="EMBL/GenBank/DDBJ databases">
        <title>Genomic Encyclopedia of Type Strains, Phase IV (KMG-IV): sequencing the most valuable type-strain genomes for metagenomic binning, comparative biology and taxonomic classification.</title>
        <authorList>
            <person name="Goeker M."/>
        </authorList>
    </citation>
    <scope>NUCLEOTIDE SEQUENCE [LARGE SCALE GENOMIC DNA]</scope>
    <source>
        <strain evidence="1 2">DSM 100316</strain>
    </source>
</reference>
<evidence type="ECO:0000313" key="2">
    <source>
        <dbReference type="Proteomes" id="UP000275394"/>
    </source>
</evidence>
<dbReference type="RefSeq" id="WP_123711525.1">
    <property type="nucleotide sequence ID" value="NZ_RKHR01000003.1"/>
</dbReference>
<dbReference type="InterPro" id="IPR027056">
    <property type="entry name" value="Gluconate_2DH_su3"/>
</dbReference>